<evidence type="ECO:0000313" key="2">
    <source>
        <dbReference type="EMBL" id="CCG01148.1"/>
    </source>
</evidence>
<dbReference type="AlphaFoldDB" id="H6RKC5"/>
<dbReference type="InterPro" id="IPR042100">
    <property type="entry name" value="Bug_dom1"/>
</dbReference>
<dbReference type="OrthoDB" id="8627412at2"/>
<dbReference type="STRING" id="1146883.BLASA_0151"/>
<dbReference type="SUPFAM" id="SSF53850">
    <property type="entry name" value="Periplasmic binding protein-like II"/>
    <property type="match status" value="1"/>
</dbReference>
<evidence type="ECO:0000256" key="1">
    <source>
        <dbReference type="ARBA" id="ARBA00006987"/>
    </source>
</evidence>
<dbReference type="PIRSF" id="PIRSF017082">
    <property type="entry name" value="YflP"/>
    <property type="match status" value="1"/>
</dbReference>
<dbReference type="PANTHER" id="PTHR42928">
    <property type="entry name" value="TRICARBOXYLATE-BINDING PROTEIN"/>
    <property type="match status" value="1"/>
</dbReference>
<dbReference type="Proteomes" id="UP000007517">
    <property type="component" value="Chromosome"/>
</dbReference>
<dbReference type="CDD" id="cd07012">
    <property type="entry name" value="PBP2_Bug_TTT"/>
    <property type="match status" value="1"/>
</dbReference>
<gene>
    <name evidence="2" type="ordered locus">BLASA_0151</name>
</gene>
<keyword evidence="3" id="KW-1185">Reference proteome</keyword>
<organism evidence="2 3">
    <name type="scientific">Blastococcus saxobsidens (strain DD2)</name>
    <dbReference type="NCBI Taxonomy" id="1146883"/>
    <lineage>
        <taxon>Bacteria</taxon>
        <taxon>Bacillati</taxon>
        <taxon>Actinomycetota</taxon>
        <taxon>Actinomycetes</taxon>
        <taxon>Geodermatophilales</taxon>
        <taxon>Geodermatophilaceae</taxon>
        <taxon>Blastococcus</taxon>
    </lineage>
</organism>
<reference evidence="2 3" key="1">
    <citation type="journal article" date="2012" name="J. Bacteriol.">
        <title>Genome Sequence of Blastococcus saxobsidens DD2, a Stone-Inhabiting Bacterium.</title>
        <authorList>
            <person name="Chouaia B."/>
            <person name="Crotti E."/>
            <person name="Brusetti L."/>
            <person name="Daffonchio D."/>
            <person name="Essoussi I."/>
            <person name="Nouioui I."/>
            <person name="Sbissi I."/>
            <person name="Ghodhbane-Gtari F."/>
            <person name="Gtari M."/>
            <person name="Vacherie B."/>
            <person name="Barbe V."/>
            <person name="Medigue C."/>
            <person name="Gury J."/>
            <person name="Pujic P."/>
            <person name="Normand P."/>
        </authorList>
    </citation>
    <scope>NUCLEOTIDE SEQUENCE [LARGE SCALE GENOMIC DNA]</scope>
    <source>
        <strain evidence="2 3">DD2</strain>
    </source>
</reference>
<protein>
    <recommendedName>
        <fullName evidence="4">Tripartite-type tricarboxylate transporter receptor subunit TctC</fullName>
    </recommendedName>
</protein>
<dbReference type="EMBL" id="FO117623">
    <property type="protein sequence ID" value="CCG01148.1"/>
    <property type="molecule type" value="Genomic_DNA"/>
</dbReference>
<accession>H6RKC5</accession>
<dbReference type="InterPro" id="IPR005064">
    <property type="entry name" value="BUG"/>
</dbReference>
<dbReference type="Pfam" id="PF03401">
    <property type="entry name" value="TctC"/>
    <property type="match status" value="1"/>
</dbReference>
<evidence type="ECO:0008006" key="4">
    <source>
        <dbReference type="Google" id="ProtNLM"/>
    </source>
</evidence>
<sequence>MTPTRLLAALLTATVLTACGGDDPGSGGEAAAEFPTENVRLLVPYTAGGPTDIAARALAKHMEEELDQSVVVENLPGASGATAYQQLIAAEADGHTLSMTALPTAVLNYLSNDVGYTAEDFSYIGVVTRVPSGILVPADSPYEDLESLFEAAKADPGSVTVGTPGATNTHAAETQRITQLYDVPLTVVPFNGNAEVQTALLGGNVTAGFVNLSQDMLPAVESGDLRVLAVGSEEPLPYVDAPTFVELGFPELVQSTTTFGVIAPAGIPDEVTQTLEDTLRSAAEESSVVETLDERYVPEEFIGSEGLAELFTETEETFRDVMGG</sequence>
<dbReference type="KEGG" id="bsd:BLASA_0151"/>
<dbReference type="HOGENOM" id="CLU_045683_1_2_11"/>
<dbReference type="Gene3D" id="3.40.190.150">
    <property type="entry name" value="Bordetella uptake gene, domain 1"/>
    <property type="match status" value="1"/>
</dbReference>
<evidence type="ECO:0000313" key="3">
    <source>
        <dbReference type="Proteomes" id="UP000007517"/>
    </source>
</evidence>
<dbReference type="PANTHER" id="PTHR42928:SF5">
    <property type="entry name" value="BLR1237 PROTEIN"/>
    <property type="match status" value="1"/>
</dbReference>
<dbReference type="Gene3D" id="3.40.190.10">
    <property type="entry name" value="Periplasmic binding protein-like II"/>
    <property type="match status" value="1"/>
</dbReference>
<name>H6RKC5_BLASD</name>
<reference evidence="3" key="2">
    <citation type="submission" date="2012-02" db="EMBL/GenBank/DDBJ databases">
        <title>Complete genome sequence of Blastococcus saxobsidens strain DD2.</title>
        <authorList>
            <person name="Genoscope."/>
        </authorList>
    </citation>
    <scope>NUCLEOTIDE SEQUENCE [LARGE SCALE GENOMIC DNA]</scope>
    <source>
        <strain evidence="3">DD2</strain>
    </source>
</reference>
<dbReference type="RefSeq" id="WP_014374065.1">
    <property type="nucleotide sequence ID" value="NC_016943.1"/>
</dbReference>
<comment type="similarity">
    <text evidence="1">Belongs to the UPF0065 (bug) family.</text>
</comment>
<proteinExistence type="inferred from homology"/>
<dbReference type="PROSITE" id="PS51257">
    <property type="entry name" value="PROKAR_LIPOPROTEIN"/>
    <property type="match status" value="1"/>
</dbReference>
<dbReference type="eggNOG" id="COG3181">
    <property type="taxonomic scope" value="Bacteria"/>
</dbReference>